<sequence>MPSLSPTITEANIARCLKKEGDQVAPGEVLCEETDKGTVEMECMEEGYLAKIIHGDGAKEIQVGEISVMEALHKSFYKACNESATKGERVTFNKFKNVFMFNELEIVEFV</sequence>
<dbReference type="GO" id="GO:0045254">
    <property type="term" value="C:pyruvate dehydrogenase complex"/>
    <property type="evidence" value="ECO:0007669"/>
    <property type="project" value="InterPro"/>
</dbReference>
<dbReference type="PANTHER" id="PTHR23151:SF90">
    <property type="entry name" value="DIHYDROLIPOYLLYSINE-RESIDUE ACETYLTRANSFERASE COMPONENT OF PYRUVATE DEHYDROGENASE COMPLEX, MITOCHONDRIAL-RELATED"/>
    <property type="match status" value="1"/>
</dbReference>
<dbReference type="AlphaFoldDB" id="A0AAU9PHV3"/>
<dbReference type="PANTHER" id="PTHR23151">
    <property type="entry name" value="DIHYDROLIPOAMIDE ACETYL/SUCCINYL-TRANSFERASE-RELATED"/>
    <property type="match status" value="1"/>
</dbReference>
<organism evidence="2 3">
    <name type="scientific">Lactuca virosa</name>
    <dbReference type="NCBI Taxonomy" id="75947"/>
    <lineage>
        <taxon>Eukaryota</taxon>
        <taxon>Viridiplantae</taxon>
        <taxon>Streptophyta</taxon>
        <taxon>Embryophyta</taxon>
        <taxon>Tracheophyta</taxon>
        <taxon>Spermatophyta</taxon>
        <taxon>Magnoliopsida</taxon>
        <taxon>eudicotyledons</taxon>
        <taxon>Gunneridae</taxon>
        <taxon>Pentapetalae</taxon>
        <taxon>asterids</taxon>
        <taxon>campanulids</taxon>
        <taxon>Asterales</taxon>
        <taxon>Asteraceae</taxon>
        <taxon>Cichorioideae</taxon>
        <taxon>Cichorieae</taxon>
        <taxon>Lactucinae</taxon>
        <taxon>Lactuca</taxon>
    </lineage>
</organism>
<protein>
    <recommendedName>
        <fullName evidence="1">Lipoyl-binding domain-containing protein</fullName>
    </recommendedName>
</protein>
<reference evidence="2 3" key="1">
    <citation type="submission" date="2022-01" db="EMBL/GenBank/DDBJ databases">
        <authorList>
            <person name="Xiong W."/>
            <person name="Schranz E."/>
        </authorList>
    </citation>
    <scope>NUCLEOTIDE SEQUENCE [LARGE SCALE GENOMIC DNA]</scope>
</reference>
<accession>A0AAU9PHV3</accession>
<dbReference type="SUPFAM" id="SSF51230">
    <property type="entry name" value="Single hybrid motif"/>
    <property type="match status" value="1"/>
</dbReference>
<evidence type="ECO:0000313" key="3">
    <source>
        <dbReference type="Proteomes" id="UP001157418"/>
    </source>
</evidence>
<keyword evidence="3" id="KW-1185">Reference proteome</keyword>
<dbReference type="InterPro" id="IPR045257">
    <property type="entry name" value="E2/Pdx1"/>
</dbReference>
<name>A0AAU9PHV3_9ASTR</name>
<evidence type="ECO:0000313" key="2">
    <source>
        <dbReference type="EMBL" id="CAH1449759.1"/>
    </source>
</evidence>
<dbReference type="Gene3D" id="2.40.50.100">
    <property type="match status" value="1"/>
</dbReference>
<dbReference type="GO" id="GO:0004742">
    <property type="term" value="F:dihydrolipoyllysine-residue acetyltransferase activity"/>
    <property type="evidence" value="ECO:0007669"/>
    <property type="project" value="TreeGrafter"/>
</dbReference>
<dbReference type="Pfam" id="PF00364">
    <property type="entry name" value="Biotin_lipoyl"/>
    <property type="match status" value="1"/>
</dbReference>
<dbReference type="InterPro" id="IPR000089">
    <property type="entry name" value="Biotin_lipoyl"/>
</dbReference>
<dbReference type="Proteomes" id="UP001157418">
    <property type="component" value="Unassembled WGS sequence"/>
</dbReference>
<dbReference type="EMBL" id="CAKMRJ010005634">
    <property type="protein sequence ID" value="CAH1449759.1"/>
    <property type="molecule type" value="Genomic_DNA"/>
</dbReference>
<evidence type="ECO:0000259" key="1">
    <source>
        <dbReference type="Pfam" id="PF00364"/>
    </source>
</evidence>
<dbReference type="GO" id="GO:0006086">
    <property type="term" value="P:pyruvate decarboxylation to acetyl-CoA"/>
    <property type="evidence" value="ECO:0007669"/>
    <property type="project" value="InterPro"/>
</dbReference>
<dbReference type="CDD" id="cd06849">
    <property type="entry name" value="lipoyl_domain"/>
    <property type="match status" value="1"/>
</dbReference>
<comment type="caution">
    <text evidence="2">The sequence shown here is derived from an EMBL/GenBank/DDBJ whole genome shotgun (WGS) entry which is preliminary data.</text>
</comment>
<dbReference type="InterPro" id="IPR011053">
    <property type="entry name" value="Single_hybrid_motif"/>
</dbReference>
<gene>
    <name evidence="2" type="ORF">LVIROSA_LOCUS35222</name>
</gene>
<feature type="domain" description="Lipoyl-binding" evidence="1">
    <location>
        <begin position="1"/>
        <end position="66"/>
    </location>
</feature>
<proteinExistence type="predicted"/>